<evidence type="ECO:0000313" key="4">
    <source>
        <dbReference type="EMBL" id="GGL73756.1"/>
    </source>
</evidence>
<dbReference type="PROSITE" id="PS51462">
    <property type="entry name" value="NUDIX"/>
    <property type="match status" value="1"/>
</dbReference>
<dbReference type="Proteomes" id="UP000639973">
    <property type="component" value="Unassembled WGS sequence"/>
</dbReference>
<dbReference type="Pfam" id="PF00293">
    <property type="entry name" value="NUDIX"/>
    <property type="match status" value="1"/>
</dbReference>
<proteinExistence type="predicted"/>
<reference evidence="5" key="1">
    <citation type="journal article" date="2019" name="Int. J. Syst. Evol. Microbiol.">
        <title>The Global Catalogue of Microorganisms (GCM) 10K type strain sequencing project: providing services to taxonomists for standard genome sequencing and annotation.</title>
        <authorList>
            <consortium name="The Broad Institute Genomics Platform"/>
            <consortium name="The Broad Institute Genome Sequencing Center for Infectious Disease"/>
            <person name="Wu L."/>
            <person name="Ma J."/>
        </authorList>
    </citation>
    <scope>NUCLEOTIDE SEQUENCE [LARGE SCALE GENOMIC DNA]</scope>
    <source>
        <strain evidence="5">JCM 15442</strain>
    </source>
</reference>
<dbReference type="PANTHER" id="PTHR11839:SF18">
    <property type="entry name" value="NUDIX HYDROLASE DOMAIN-CONTAINING PROTEIN"/>
    <property type="match status" value="1"/>
</dbReference>
<organism evidence="4 5">
    <name type="scientific">Deinococcus aerolatus</name>
    <dbReference type="NCBI Taxonomy" id="522487"/>
    <lineage>
        <taxon>Bacteria</taxon>
        <taxon>Thermotogati</taxon>
        <taxon>Deinococcota</taxon>
        <taxon>Deinococci</taxon>
        <taxon>Deinococcales</taxon>
        <taxon>Deinococcaceae</taxon>
        <taxon>Deinococcus</taxon>
    </lineage>
</organism>
<comment type="cofactor">
    <cofactor evidence="1">
        <name>Mg(2+)</name>
        <dbReference type="ChEBI" id="CHEBI:18420"/>
    </cofactor>
</comment>
<dbReference type="InterPro" id="IPR020084">
    <property type="entry name" value="NUDIX_hydrolase_CS"/>
</dbReference>
<accession>A0ABQ2G3L2</accession>
<dbReference type="InterPro" id="IPR015797">
    <property type="entry name" value="NUDIX_hydrolase-like_dom_sf"/>
</dbReference>
<keyword evidence="2" id="KW-0378">Hydrolase</keyword>
<name>A0ABQ2G3L2_9DEIO</name>
<dbReference type="SUPFAM" id="SSF55811">
    <property type="entry name" value="Nudix"/>
    <property type="match status" value="1"/>
</dbReference>
<evidence type="ECO:0000256" key="1">
    <source>
        <dbReference type="ARBA" id="ARBA00001946"/>
    </source>
</evidence>
<protein>
    <submittedName>
        <fullName evidence="4">DNA mismatch repair protein MutT</fullName>
    </submittedName>
</protein>
<dbReference type="EMBL" id="BMOL01000003">
    <property type="protein sequence ID" value="GGL73756.1"/>
    <property type="molecule type" value="Genomic_DNA"/>
</dbReference>
<evidence type="ECO:0000259" key="3">
    <source>
        <dbReference type="PROSITE" id="PS51462"/>
    </source>
</evidence>
<dbReference type="PANTHER" id="PTHR11839">
    <property type="entry name" value="UDP/ADP-SUGAR PYROPHOSPHATASE"/>
    <property type="match status" value="1"/>
</dbReference>
<sequence>MARMTGDARTIYDGHILKLELLEDKWEVIRHADAVAVLALNDAGEMLLVRQFRRAVNAHTLEAPAGLIDGEELPEAAARRELQEEAGLDGEVRLLTRFYASPGFCDELLYVFQATGLRESKLPHDEDEDIEVVWMAPQKVLDGMREGRIVGSASTLAAALYGVQSLNASGAAAHG</sequence>
<dbReference type="Gene3D" id="3.90.79.10">
    <property type="entry name" value="Nucleoside Triphosphate Pyrophosphohydrolase"/>
    <property type="match status" value="1"/>
</dbReference>
<keyword evidence="5" id="KW-1185">Reference proteome</keyword>
<dbReference type="PROSITE" id="PS00893">
    <property type="entry name" value="NUDIX_BOX"/>
    <property type="match status" value="1"/>
</dbReference>
<gene>
    <name evidence="4" type="ORF">GCM10010840_09810</name>
</gene>
<comment type="caution">
    <text evidence="4">The sequence shown here is derived from an EMBL/GenBank/DDBJ whole genome shotgun (WGS) entry which is preliminary data.</text>
</comment>
<dbReference type="InterPro" id="IPR000086">
    <property type="entry name" value="NUDIX_hydrolase_dom"/>
</dbReference>
<feature type="domain" description="Nudix hydrolase" evidence="3">
    <location>
        <begin position="30"/>
        <end position="157"/>
    </location>
</feature>
<evidence type="ECO:0000256" key="2">
    <source>
        <dbReference type="ARBA" id="ARBA00022801"/>
    </source>
</evidence>
<evidence type="ECO:0000313" key="5">
    <source>
        <dbReference type="Proteomes" id="UP000639973"/>
    </source>
</evidence>